<keyword evidence="2" id="KW-1185">Reference proteome</keyword>
<organism evidence="1 2">
    <name type="scientific">Acropora cervicornis</name>
    <name type="common">Staghorn coral</name>
    <dbReference type="NCBI Taxonomy" id="6130"/>
    <lineage>
        <taxon>Eukaryota</taxon>
        <taxon>Metazoa</taxon>
        <taxon>Cnidaria</taxon>
        <taxon>Anthozoa</taxon>
        <taxon>Hexacorallia</taxon>
        <taxon>Scleractinia</taxon>
        <taxon>Astrocoeniina</taxon>
        <taxon>Acroporidae</taxon>
        <taxon>Acropora</taxon>
    </lineage>
</organism>
<accession>A0AAD9PZW1</accession>
<gene>
    <name evidence="1" type="ORF">P5673_026871</name>
</gene>
<proteinExistence type="predicted"/>
<dbReference type="EMBL" id="JARQWQ010000090">
    <property type="protein sequence ID" value="KAK2552119.1"/>
    <property type="molecule type" value="Genomic_DNA"/>
</dbReference>
<protein>
    <submittedName>
        <fullName evidence="1">Uncharacterized protein</fullName>
    </submittedName>
</protein>
<comment type="caution">
    <text evidence="1">The sequence shown here is derived from an EMBL/GenBank/DDBJ whole genome shotgun (WGS) entry which is preliminary data.</text>
</comment>
<name>A0AAD9PZW1_ACRCE</name>
<evidence type="ECO:0000313" key="1">
    <source>
        <dbReference type="EMBL" id="KAK2552119.1"/>
    </source>
</evidence>
<evidence type="ECO:0000313" key="2">
    <source>
        <dbReference type="Proteomes" id="UP001249851"/>
    </source>
</evidence>
<reference evidence="1" key="2">
    <citation type="journal article" date="2023" name="Science">
        <title>Genomic signatures of disease resistance in endangered staghorn corals.</title>
        <authorList>
            <person name="Vollmer S.V."/>
            <person name="Selwyn J.D."/>
            <person name="Despard B.A."/>
            <person name="Roesel C.L."/>
        </authorList>
    </citation>
    <scope>NUCLEOTIDE SEQUENCE</scope>
    <source>
        <strain evidence="1">K2</strain>
    </source>
</reference>
<sequence length="188" mass="21451">MEFLDILPIIHYSIKHIPILHSSTVDLIEKCHKHKRCEYHGTMLCRAAHTGFLIPISHVKKIRKYKHEHKHNTQLIDGMKDYIPKHQAGYQWLVAAIRLIIAGWKEWKGLKTTGLTKLSRYLEVVHILTVLNILLSHPKKENSSSFQFSVGDKSPLLDPNEPAELKLSPVTMQTLIPASRKPETASGT</sequence>
<dbReference type="Proteomes" id="UP001249851">
    <property type="component" value="Unassembled WGS sequence"/>
</dbReference>
<dbReference type="AlphaFoldDB" id="A0AAD9PZW1"/>
<reference evidence="1" key="1">
    <citation type="journal article" date="2023" name="G3 (Bethesda)">
        <title>Whole genome assembly and annotation of the endangered Caribbean coral Acropora cervicornis.</title>
        <authorList>
            <person name="Selwyn J.D."/>
            <person name="Vollmer S.V."/>
        </authorList>
    </citation>
    <scope>NUCLEOTIDE SEQUENCE</scope>
    <source>
        <strain evidence="1">K2</strain>
    </source>
</reference>